<dbReference type="PROSITE" id="PS00498">
    <property type="entry name" value="TYROSINASE_2"/>
    <property type="match status" value="1"/>
</dbReference>
<sequence>MTHIRKNHLDMTAEEKRRFVAAVKEIKRRGIYDELVRIHIQINSTDYIDKDSGKRFGHINPGFFPWHRQYLMRFESALRRVDPRVTLPYWDWTTDQGADSPLWDEEFMGGNGRPGDRRVMTGPFARDNGWILRNSVVPVGDEPPSLNGHYTQDDRDFLVRELGTLIPALPTPEELSDTMALSVYDCPPWNYTSGSEAPYHSFRNHLEGYAKFSWEADFGKLHGAGHTWIGGHMLYIGSPNDPVFFLHHCFIDKIWADWMRLHPGVPHYLPADDTADVPSLRTKLPPWRSMTTADLLDHTEFYRYA</sequence>
<dbReference type="PANTHER" id="PTHR11474">
    <property type="entry name" value="TYROSINASE FAMILY MEMBER"/>
    <property type="match status" value="1"/>
</dbReference>
<comment type="cofactor">
    <cofactor evidence="1">
        <name>Cu(2+)</name>
        <dbReference type="ChEBI" id="CHEBI:29036"/>
    </cofactor>
</comment>
<feature type="domain" description="Tyrosinase copper-binding" evidence="7">
    <location>
        <begin position="241"/>
        <end position="252"/>
    </location>
</feature>
<dbReference type="InterPro" id="IPR008922">
    <property type="entry name" value="Di-copper_centre_dom_sf"/>
</dbReference>
<name>A0ABP6CC76_9ACTN</name>
<dbReference type="InterPro" id="IPR050316">
    <property type="entry name" value="Tyrosinase/Hemocyanin"/>
</dbReference>
<dbReference type="SUPFAM" id="SSF48056">
    <property type="entry name" value="Di-copper centre-containing domain"/>
    <property type="match status" value="1"/>
</dbReference>
<evidence type="ECO:0000256" key="4">
    <source>
        <dbReference type="ARBA" id="ARBA00023002"/>
    </source>
</evidence>
<dbReference type="Gene3D" id="1.10.1280.10">
    <property type="entry name" value="Di-copper center containing domain from catechol oxidase"/>
    <property type="match status" value="1"/>
</dbReference>
<accession>A0ABP6CC76</accession>
<evidence type="ECO:0000259" key="7">
    <source>
        <dbReference type="PROSITE" id="PS00498"/>
    </source>
</evidence>
<keyword evidence="4" id="KW-0560">Oxidoreductase</keyword>
<keyword evidence="5" id="KW-0186">Copper</keyword>
<evidence type="ECO:0000256" key="1">
    <source>
        <dbReference type="ARBA" id="ARBA00001973"/>
    </source>
</evidence>
<dbReference type="EMBL" id="BAAARJ010000006">
    <property type="protein sequence ID" value="GAA2608925.1"/>
    <property type="molecule type" value="Genomic_DNA"/>
</dbReference>
<comment type="similarity">
    <text evidence="2">Belongs to the tyrosinase family.</text>
</comment>
<feature type="domain" description="Tyrosinase copper-binding" evidence="6">
    <location>
        <begin position="58"/>
        <end position="75"/>
    </location>
</feature>
<evidence type="ECO:0000256" key="5">
    <source>
        <dbReference type="ARBA" id="ARBA00023008"/>
    </source>
</evidence>
<dbReference type="PANTHER" id="PTHR11474:SF126">
    <property type="entry name" value="TYROSINASE-LIKE PROTEIN TYR-1-RELATED"/>
    <property type="match status" value="1"/>
</dbReference>
<evidence type="ECO:0000256" key="3">
    <source>
        <dbReference type="ARBA" id="ARBA00022723"/>
    </source>
</evidence>
<keyword evidence="9" id="KW-1185">Reference proteome</keyword>
<evidence type="ECO:0000256" key="2">
    <source>
        <dbReference type="ARBA" id="ARBA00009928"/>
    </source>
</evidence>
<organism evidence="8 9">
    <name type="scientific">Streptomyces axinellae</name>
    <dbReference type="NCBI Taxonomy" id="552788"/>
    <lineage>
        <taxon>Bacteria</taxon>
        <taxon>Bacillati</taxon>
        <taxon>Actinomycetota</taxon>
        <taxon>Actinomycetes</taxon>
        <taxon>Kitasatosporales</taxon>
        <taxon>Streptomycetaceae</taxon>
        <taxon>Streptomyces</taxon>
    </lineage>
</organism>
<reference evidence="9" key="1">
    <citation type="journal article" date="2019" name="Int. J. Syst. Evol. Microbiol.">
        <title>The Global Catalogue of Microorganisms (GCM) 10K type strain sequencing project: providing services to taxonomists for standard genome sequencing and annotation.</title>
        <authorList>
            <consortium name="The Broad Institute Genomics Platform"/>
            <consortium name="The Broad Institute Genome Sequencing Center for Infectious Disease"/>
            <person name="Wu L."/>
            <person name="Ma J."/>
        </authorList>
    </citation>
    <scope>NUCLEOTIDE SEQUENCE [LARGE SCALE GENOMIC DNA]</scope>
    <source>
        <strain evidence="9">JCM 16373</strain>
    </source>
</reference>
<dbReference type="InterPro" id="IPR002227">
    <property type="entry name" value="Tyrosinase_Cu-bd"/>
</dbReference>
<comment type="caution">
    <text evidence="8">The sequence shown here is derived from an EMBL/GenBank/DDBJ whole genome shotgun (WGS) entry which is preliminary data.</text>
</comment>
<evidence type="ECO:0000313" key="8">
    <source>
        <dbReference type="EMBL" id="GAA2608925.1"/>
    </source>
</evidence>
<evidence type="ECO:0000313" key="9">
    <source>
        <dbReference type="Proteomes" id="UP001501447"/>
    </source>
</evidence>
<dbReference type="PROSITE" id="PS00497">
    <property type="entry name" value="TYROSINASE_1"/>
    <property type="match status" value="1"/>
</dbReference>
<protein>
    <submittedName>
        <fullName evidence="8">Tyrosinase family protein</fullName>
    </submittedName>
</protein>
<keyword evidence="3" id="KW-0479">Metal-binding</keyword>
<dbReference type="Pfam" id="PF00264">
    <property type="entry name" value="Tyrosinase"/>
    <property type="match status" value="1"/>
</dbReference>
<dbReference type="PRINTS" id="PR00092">
    <property type="entry name" value="TYROSINASE"/>
</dbReference>
<evidence type="ECO:0000259" key="6">
    <source>
        <dbReference type="PROSITE" id="PS00497"/>
    </source>
</evidence>
<proteinExistence type="inferred from homology"/>
<dbReference type="Proteomes" id="UP001501447">
    <property type="component" value="Unassembled WGS sequence"/>
</dbReference>
<gene>
    <name evidence="8" type="ORF">GCM10009863_22950</name>
</gene>
<dbReference type="RefSeq" id="WP_344564840.1">
    <property type="nucleotide sequence ID" value="NZ_BAAARJ010000006.1"/>
</dbReference>